<evidence type="ECO:0000313" key="2">
    <source>
        <dbReference type="EMBL" id="CAK9319674.1"/>
    </source>
</evidence>
<proteinExistence type="predicted"/>
<protein>
    <submittedName>
        <fullName evidence="2">Uncharacterized protein</fullName>
    </submittedName>
</protein>
<gene>
    <name evidence="2" type="ORF">CITCOLO1_LOCUS11688</name>
</gene>
<accession>A0ABP0YH14</accession>
<name>A0ABP0YH14_9ROSI</name>
<keyword evidence="3" id="KW-1185">Reference proteome</keyword>
<organism evidence="2 3">
    <name type="scientific">Citrullus colocynthis</name>
    <name type="common">colocynth</name>
    <dbReference type="NCBI Taxonomy" id="252529"/>
    <lineage>
        <taxon>Eukaryota</taxon>
        <taxon>Viridiplantae</taxon>
        <taxon>Streptophyta</taxon>
        <taxon>Embryophyta</taxon>
        <taxon>Tracheophyta</taxon>
        <taxon>Spermatophyta</taxon>
        <taxon>Magnoliopsida</taxon>
        <taxon>eudicotyledons</taxon>
        <taxon>Gunneridae</taxon>
        <taxon>Pentapetalae</taxon>
        <taxon>rosids</taxon>
        <taxon>fabids</taxon>
        <taxon>Cucurbitales</taxon>
        <taxon>Cucurbitaceae</taxon>
        <taxon>Benincaseae</taxon>
        <taxon>Citrullus</taxon>
    </lineage>
</organism>
<sequence length="156" mass="17429">MNMIRISEDKDVFWCLSIISSNISDDISIVVDCCEVGNDENSNTLSMHVNDSIILNPSSSSRKECRFFDSVDVDAMSEEIVLKKGYVFHGKIELKKATYIFALEEQVYSASVYPISSVDQLTSTSLNGDAILPPNSKRPTGRPKKEQVQTMWLKGP</sequence>
<evidence type="ECO:0000256" key="1">
    <source>
        <dbReference type="SAM" id="MobiDB-lite"/>
    </source>
</evidence>
<reference evidence="2 3" key="1">
    <citation type="submission" date="2024-03" db="EMBL/GenBank/DDBJ databases">
        <authorList>
            <person name="Gkanogiannis A."/>
            <person name="Becerra Lopez-Lavalle L."/>
        </authorList>
    </citation>
    <scope>NUCLEOTIDE SEQUENCE [LARGE SCALE GENOMIC DNA]</scope>
</reference>
<dbReference type="Proteomes" id="UP001642487">
    <property type="component" value="Chromosome 4"/>
</dbReference>
<feature type="region of interest" description="Disordered" evidence="1">
    <location>
        <begin position="127"/>
        <end position="156"/>
    </location>
</feature>
<dbReference type="EMBL" id="OZ021738">
    <property type="protein sequence ID" value="CAK9319674.1"/>
    <property type="molecule type" value="Genomic_DNA"/>
</dbReference>
<evidence type="ECO:0000313" key="3">
    <source>
        <dbReference type="Proteomes" id="UP001642487"/>
    </source>
</evidence>